<reference evidence="2 3" key="2">
    <citation type="submission" date="2013-02" db="EMBL/GenBank/DDBJ databases">
        <title>The Genome Sequence of Plasmodium falciparum FCH/4.</title>
        <authorList>
            <consortium name="The Broad Institute Genome Sequencing Platform"/>
            <consortium name="The Broad Institute Genome Sequencing Center for Infectious Disease"/>
            <person name="Neafsey D."/>
            <person name="Cheeseman I."/>
            <person name="Volkman S."/>
            <person name="Adams J."/>
            <person name="Walker B."/>
            <person name="Young S.K."/>
            <person name="Zeng Q."/>
            <person name="Gargeya S."/>
            <person name="Fitzgerald M."/>
            <person name="Haas B."/>
            <person name="Abouelleil A."/>
            <person name="Alvarado L."/>
            <person name="Arachchi H.M."/>
            <person name="Berlin A.M."/>
            <person name="Chapman S.B."/>
            <person name="Dewar J."/>
            <person name="Goldberg J."/>
            <person name="Griggs A."/>
            <person name="Gujja S."/>
            <person name="Hansen M."/>
            <person name="Howarth C."/>
            <person name="Imamovic A."/>
            <person name="Larimer J."/>
            <person name="McCowan C."/>
            <person name="Murphy C."/>
            <person name="Neiman D."/>
            <person name="Pearson M."/>
            <person name="Priest M."/>
            <person name="Roberts A."/>
            <person name="Saif S."/>
            <person name="Shea T."/>
            <person name="Sisk P."/>
            <person name="Sykes S."/>
            <person name="Wortman J."/>
            <person name="Nusbaum C."/>
            <person name="Birren B."/>
        </authorList>
    </citation>
    <scope>NUCLEOTIDE SEQUENCE [LARGE SCALE GENOMIC DNA]</scope>
    <source>
        <strain evidence="2 3">FCH/4</strain>
    </source>
</reference>
<keyword evidence="1" id="KW-0472">Membrane</keyword>
<gene>
    <name evidence="2" type="ORF">PFFCH_04938</name>
</gene>
<accession>A0A024VHH7</accession>
<reference evidence="2 3" key="1">
    <citation type="submission" date="2013-02" db="EMBL/GenBank/DDBJ databases">
        <title>The Genome Annotation of Plasmodium falciparum FCH/4.</title>
        <authorList>
            <consortium name="The Broad Institute Genome Sequencing Platform"/>
            <consortium name="The Broad Institute Genome Sequencing Center for Infectious Disease"/>
            <person name="Neafsey D."/>
            <person name="Hoffman S."/>
            <person name="Volkman S."/>
            <person name="Rosenthal P."/>
            <person name="Walker B."/>
            <person name="Young S.K."/>
            <person name="Zeng Q."/>
            <person name="Gargeya S."/>
            <person name="Fitzgerald M."/>
            <person name="Haas B."/>
            <person name="Abouelleil A."/>
            <person name="Allen A.W."/>
            <person name="Alvarado L."/>
            <person name="Arachchi H.M."/>
            <person name="Berlin A.M."/>
            <person name="Chapman S.B."/>
            <person name="Gainer-Dewar J."/>
            <person name="Goldberg J."/>
            <person name="Griggs A."/>
            <person name="Gujja S."/>
            <person name="Hansen M."/>
            <person name="Howarth C."/>
            <person name="Imamovic A."/>
            <person name="Ireland A."/>
            <person name="Larimer J."/>
            <person name="McCowan C."/>
            <person name="Murphy C."/>
            <person name="Pearson M."/>
            <person name="Poon T.W."/>
            <person name="Priest M."/>
            <person name="Roberts A."/>
            <person name="Saif S."/>
            <person name="Shea T."/>
            <person name="Sisk P."/>
            <person name="Sykes S."/>
            <person name="Wortman J."/>
            <person name="Nusbaum C."/>
            <person name="Birren B."/>
        </authorList>
    </citation>
    <scope>NUCLEOTIDE SEQUENCE [LARGE SCALE GENOMIC DNA]</scope>
    <source>
        <strain evidence="2 3">FCH/4</strain>
    </source>
</reference>
<keyword evidence="1" id="KW-0812">Transmembrane</keyword>
<proteinExistence type="predicted"/>
<keyword evidence="1" id="KW-1133">Transmembrane helix</keyword>
<protein>
    <submittedName>
        <fullName evidence="2">Uncharacterized protein</fullName>
    </submittedName>
</protein>
<organism evidence="2 3">
    <name type="scientific">Plasmodium falciparum FCH/4</name>
    <dbReference type="NCBI Taxonomy" id="1036724"/>
    <lineage>
        <taxon>Eukaryota</taxon>
        <taxon>Sar</taxon>
        <taxon>Alveolata</taxon>
        <taxon>Apicomplexa</taxon>
        <taxon>Aconoidasida</taxon>
        <taxon>Haemosporida</taxon>
        <taxon>Plasmodiidae</taxon>
        <taxon>Plasmodium</taxon>
        <taxon>Plasmodium (Laverania)</taxon>
    </lineage>
</organism>
<evidence type="ECO:0000313" key="2">
    <source>
        <dbReference type="EMBL" id="ETW27655.1"/>
    </source>
</evidence>
<name>A0A024VHH7_PLAFA</name>
<feature type="transmembrane region" description="Helical" evidence="1">
    <location>
        <begin position="6"/>
        <end position="27"/>
    </location>
</feature>
<evidence type="ECO:0000256" key="1">
    <source>
        <dbReference type="SAM" id="Phobius"/>
    </source>
</evidence>
<dbReference type="EMBL" id="KI928064">
    <property type="protein sequence ID" value="ETW27655.1"/>
    <property type="molecule type" value="Genomic_DNA"/>
</dbReference>
<dbReference type="AlphaFoldDB" id="A0A024VHH7"/>
<evidence type="ECO:0000313" key="3">
    <source>
        <dbReference type="Proteomes" id="UP000030656"/>
    </source>
</evidence>
<dbReference type="Proteomes" id="UP000030656">
    <property type="component" value="Unassembled WGS sequence"/>
</dbReference>
<sequence length="33" mass="3888">MATLFWLINLSIQSTSNFGNYSFFFFFTTKKGK</sequence>